<dbReference type="AlphaFoldDB" id="A0A165Q112"/>
<feature type="transmembrane region" description="Helical" evidence="2">
    <location>
        <begin position="225"/>
        <end position="253"/>
    </location>
</feature>
<proteinExistence type="predicted"/>
<name>A0A165Q112_9APHY</name>
<evidence type="ECO:0000256" key="3">
    <source>
        <dbReference type="SAM" id="SignalP"/>
    </source>
</evidence>
<keyword evidence="3" id="KW-0732">Signal</keyword>
<dbReference type="Proteomes" id="UP000076727">
    <property type="component" value="Unassembled WGS sequence"/>
</dbReference>
<evidence type="ECO:0000313" key="5">
    <source>
        <dbReference type="Proteomes" id="UP000076727"/>
    </source>
</evidence>
<keyword evidence="2" id="KW-0472">Membrane</keyword>
<feature type="chain" id="PRO_5012091058" evidence="3">
    <location>
        <begin position="16"/>
        <end position="483"/>
    </location>
</feature>
<feature type="compositionally biased region" description="Pro residues" evidence="1">
    <location>
        <begin position="172"/>
        <end position="188"/>
    </location>
</feature>
<gene>
    <name evidence="4" type="ORF">DAEQUDRAFT_811758</name>
</gene>
<feature type="region of interest" description="Disordered" evidence="1">
    <location>
        <begin position="172"/>
        <end position="195"/>
    </location>
</feature>
<organism evidence="4 5">
    <name type="scientific">Daedalea quercina L-15889</name>
    <dbReference type="NCBI Taxonomy" id="1314783"/>
    <lineage>
        <taxon>Eukaryota</taxon>
        <taxon>Fungi</taxon>
        <taxon>Dikarya</taxon>
        <taxon>Basidiomycota</taxon>
        <taxon>Agaricomycotina</taxon>
        <taxon>Agaricomycetes</taxon>
        <taxon>Polyporales</taxon>
        <taxon>Fomitopsis</taxon>
    </lineage>
</organism>
<reference evidence="4 5" key="1">
    <citation type="journal article" date="2016" name="Mol. Biol. Evol.">
        <title>Comparative Genomics of Early-Diverging Mushroom-Forming Fungi Provides Insights into the Origins of Lignocellulose Decay Capabilities.</title>
        <authorList>
            <person name="Nagy L.G."/>
            <person name="Riley R."/>
            <person name="Tritt A."/>
            <person name="Adam C."/>
            <person name="Daum C."/>
            <person name="Floudas D."/>
            <person name="Sun H."/>
            <person name="Yadav J.S."/>
            <person name="Pangilinan J."/>
            <person name="Larsson K.H."/>
            <person name="Matsuura K."/>
            <person name="Barry K."/>
            <person name="Labutti K."/>
            <person name="Kuo R."/>
            <person name="Ohm R.A."/>
            <person name="Bhattacharya S.S."/>
            <person name="Shirouzu T."/>
            <person name="Yoshinaga Y."/>
            <person name="Martin F.M."/>
            <person name="Grigoriev I.V."/>
            <person name="Hibbett D.S."/>
        </authorList>
    </citation>
    <scope>NUCLEOTIDE SEQUENCE [LARGE SCALE GENOMIC DNA]</scope>
    <source>
        <strain evidence="4 5">L-15889</strain>
    </source>
</reference>
<keyword evidence="5" id="KW-1185">Reference proteome</keyword>
<evidence type="ECO:0000256" key="1">
    <source>
        <dbReference type="SAM" id="MobiDB-lite"/>
    </source>
</evidence>
<dbReference type="EMBL" id="KV429062">
    <property type="protein sequence ID" value="KZT68876.1"/>
    <property type="molecule type" value="Genomic_DNA"/>
</dbReference>
<evidence type="ECO:0000313" key="4">
    <source>
        <dbReference type="EMBL" id="KZT68876.1"/>
    </source>
</evidence>
<keyword evidence="2" id="KW-0812">Transmembrane</keyword>
<accession>A0A165Q112</accession>
<evidence type="ECO:0000256" key="2">
    <source>
        <dbReference type="SAM" id="Phobius"/>
    </source>
</evidence>
<dbReference type="OrthoDB" id="2794471at2759"/>
<keyword evidence="2" id="KW-1133">Transmembrane helix</keyword>
<protein>
    <submittedName>
        <fullName evidence="4">Uncharacterized protein</fullName>
    </submittedName>
</protein>
<feature type="signal peptide" evidence="3">
    <location>
        <begin position="1"/>
        <end position="15"/>
    </location>
</feature>
<sequence length="483" mass="53466">MHISSLGALLSGALAALSVKDISCRMWDKAVGPASICPLITDTRPFILRDIEETLGSDLGYTLEDMPNVPRSQLDLQYNLIDVWRDPVGMPVPHTTWIENRQLHWWGMEPPNKWRAIERAYAESTRKWSETTDLVVRPPPSAFELAYWTKDLIVRPTPGELIVWVPPNTCPPGARPPPPPPPSLPPSLPSVETKDKSPVAKLIHTVYDRARGLASFESRRTVIGFYSLAICFYALAIGVYALIIGYLAIAALVGPEPSRIAWRGYALAADHIGGVSAVLGSVGRTLYRSMFLVTALDNMPTDAEVQRVANDDMSRLSERRDAARRDHTLMAGPRPIIAYDLANYNPLPHPDQRPLLVVFQNGQLATPPLAIPRLPMHSRTRSLFTVVEARAAPSSGPMTTASAYEDETSSETTLVDSKALLLRQALGMKLVGLRKSAVRRHERLRALRDEMGEEVALRHAQEGRAILRQHLRAMMGIAEQADD</sequence>